<keyword evidence="3" id="KW-0237">DNA synthesis</keyword>
<dbReference type="OrthoDB" id="9801525at2"/>
<reference evidence="7 8" key="1">
    <citation type="submission" date="2016-10" db="EMBL/GenBank/DDBJ databases">
        <authorList>
            <person name="de Groot N.N."/>
        </authorList>
    </citation>
    <scope>NUCLEOTIDE SEQUENCE [LARGE SCALE GENOMIC DNA]</scope>
    <source>
        <strain evidence="7 8">DSM 15230</strain>
    </source>
</reference>
<dbReference type="GeneID" id="87756388"/>
<evidence type="ECO:0000256" key="2">
    <source>
        <dbReference type="ARBA" id="ARBA00012274"/>
    </source>
</evidence>
<gene>
    <name evidence="7" type="ORF">SAMN02910343_01386</name>
</gene>
<protein>
    <recommendedName>
        <fullName evidence="2">ribonucleoside-diphosphate reductase</fullName>
        <ecNumber evidence="2">1.17.4.1</ecNumber>
    </recommendedName>
</protein>
<dbReference type="STRING" id="209880.SAMN02910343_01386"/>
<dbReference type="InterPro" id="IPR023806">
    <property type="entry name" value="CHP03905"/>
</dbReference>
<evidence type="ECO:0000256" key="5">
    <source>
        <dbReference type="ARBA" id="ARBA00047754"/>
    </source>
</evidence>
<dbReference type="Pfam" id="PF12637">
    <property type="entry name" value="TSCPD"/>
    <property type="match status" value="1"/>
</dbReference>
<dbReference type="GO" id="GO:0004748">
    <property type="term" value="F:ribonucleoside-diphosphate reductase activity, thioredoxin disulfide as acceptor"/>
    <property type="evidence" value="ECO:0007669"/>
    <property type="project" value="UniProtKB-EC"/>
</dbReference>
<keyword evidence="8" id="KW-1185">Reference proteome</keyword>
<evidence type="ECO:0000256" key="3">
    <source>
        <dbReference type="ARBA" id="ARBA00022634"/>
    </source>
</evidence>
<name>A0A1G5WHF0_9FIRM</name>
<evidence type="ECO:0000313" key="7">
    <source>
        <dbReference type="EMBL" id="SDA57639.1"/>
    </source>
</evidence>
<dbReference type="RefSeq" id="WP_091365221.1">
    <property type="nucleotide sequence ID" value="NZ_FMXA01000021.1"/>
</dbReference>
<evidence type="ECO:0000256" key="1">
    <source>
        <dbReference type="ARBA" id="ARBA00007405"/>
    </source>
</evidence>
<dbReference type="GO" id="GO:0000166">
    <property type="term" value="F:nucleotide binding"/>
    <property type="evidence" value="ECO:0007669"/>
    <property type="project" value="UniProtKB-KW"/>
</dbReference>
<evidence type="ECO:0000259" key="6">
    <source>
        <dbReference type="Pfam" id="PF12637"/>
    </source>
</evidence>
<dbReference type="InterPro" id="IPR024434">
    <property type="entry name" value="TSCPD_dom"/>
</dbReference>
<dbReference type="Proteomes" id="UP000199689">
    <property type="component" value="Unassembled WGS sequence"/>
</dbReference>
<dbReference type="GO" id="GO:0071897">
    <property type="term" value="P:DNA biosynthetic process"/>
    <property type="evidence" value="ECO:0007669"/>
    <property type="project" value="UniProtKB-KW"/>
</dbReference>
<evidence type="ECO:0000313" key="8">
    <source>
        <dbReference type="Proteomes" id="UP000199689"/>
    </source>
</evidence>
<accession>A0A1G5WHF0</accession>
<proteinExistence type="inferred from homology"/>
<evidence type="ECO:0000256" key="4">
    <source>
        <dbReference type="ARBA" id="ARBA00022741"/>
    </source>
</evidence>
<dbReference type="NCBIfam" id="TIGR03905">
    <property type="entry name" value="TIGR03905_4_Cys"/>
    <property type="match status" value="1"/>
</dbReference>
<dbReference type="EMBL" id="FMXA01000021">
    <property type="protein sequence ID" value="SDA57639.1"/>
    <property type="molecule type" value="Genomic_DNA"/>
</dbReference>
<organism evidence="7 8">
    <name type="scientific">Allisonella histaminiformans</name>
    <dbReference type="NCBI Taxonomy" id="209880"/>
    <lineage>
        <taxon>Bacteria</taxon>
        <taxon>Bacillati</taxon>
        <taxon>Bacillota</taxon>
        <taxon>Negativicutes</taxon>
        <taxon>Veillonellales</taxon>
        <taxon>Veillonellaceae</taxon>
        <taxon>Allisonella</taxon>
    </lineage>
</organism>
<keyword evidence="4" id="KW-0547">Nucleotide-binding</keyword>
<dbReference type="EC" id="1.17.4.1" evidence="2"/>
<comment type="catalytic activity">
    <reaction evidence="5">
        <text>a 2'-deoxyribonucleoside 5'-diphosphate + [thioredoxin]-disulfide + H2O = a ribonucleoside 5'-diphosphate + [thioredoxin]-dithiol</text>
        <dbReference type="Rhea" id="RHEA:23252"/>
        <dbReference type="Rhea" id="RHEA-COMP:10698"/>
        <dbReference type="Rhea" id="RHEA-COMP:10700"/>
        <dbReference type="ChEBI" id="CHEBI:15377"/>
        <dbReference type="ChEBI" id="CHEBI:29950"/>
        <dbReference type="ChEBI" id="CHEBI:50058"/>
        <dbReference type="ChEBI" id="CHEBI:57930"/>
        <dbReference type="ChEBI" id="CHEBI:73316"/>
        <dbReference type="EC" id="1.17.4.1"/>
    </reaction>
</comment>
<feature type="domain" description="TSCPD" evidence="6">
    <location>
        <begin position="8"/>
        <end position="80"/>
    </location>
</feature>
<sequence length="82" mass="8850">MNKHVEYNPEGVCARKIEFDLEDGKLHNVHFTGGCPGNLAAIGKLIEGQEAEKIAGILKGNLCRGKNTSCADQLAKAIEENK</sequence>
<comment type="similarity">
    <text evidence="1">Belongs to the ribonucleoside diphosphate reductase class-2 family.</text>
</comment>
<dbReference type="AlphaFoldDB" id="A0A1G5WHF0"/>